<proteinExistence type="predicted"/>
<reference evidence="1 2" key="1">
    <citation type="journal article" date="2022" name="New Phytol.">
        <title>Ecological generalism drives hyperdiversity of secondary metabolite gene clusters in xylarialean endophytes.</title>
        <authorList>
            <person name="Franco M.E.E."/>
            <person name="Wisecaver J.H."/>
            <person name="Arnold A.E."/>
            <person name="Ju Y.M."/>
            <person name="Slot J.C."/>
            <person name="Ahrendt S."/>
            <person name="Moore L.P."/>
            <person name="Eastman K.E."/>
            <person name="Scott K."/>
            <person name="Konkel Z."/>
            <person name="Mondo S.J."/>
            <person name="Kuo A."/>
            <person name="Hayes R.D."/>
            <person name="Haridas S."/>
            <person name="Andreopoulos B."/>
            <person name="Riley R."/>
            <person name="LaButti K."/>
            <person name="Pangilinan J."/>
            <person name="Lipzen A."/>
            <person name="Amirebrahimi M."/>
            <person name="Yan J."/>
            <person name="Adam C."/>
            <person name="Keymanesh K."/>
            <person name="Ng V."/>
            <person name="Louie K."/>
            <person name="Northen T."/>
            <person name="Drula E."/>
            <person name="Henrissat B."/>
            <person name="Hsieh H.M."/>
            <person name="Youens-Clark K."/>
            <person name="Lutzoni F."/>
            <person name="Miadlikowska J."/>
            <person name="Eastwood D.C."/>
            <person name="Hamelin R.C."/>
            <person name="Grigoriev I.V."/>
            <person name="U'Ren J.M."/>
        </authorList>
    </citation>
    <scope>NUCLEOTIDE SEQUENCE [LARGE SCALE GENOMIC DNA]</scope>
    <source>
        <strain evidence="1 2">CBS 119005</strain>
    </source>
</reference>
<gene>
    <name evidence="1" type="ORF">F4820DRAFT_448473</name>
</gene>
<evidence type="ECO:0000313" key="2">
    <source>
        <dbReference type="Proteomes" id="UP001497700"/>
    </source>
</evidence>
<protein>
    <submittedName>
        <fullName evidence="1">Ankyrin repeat-containing domain protein</fullName>
    </submittedName>
</protein>
<dbReference type="EMBL" id="MU393478">
    <property type="protein sequence ID" value="KAI4864994.1"/>
    <property type="molecule type" value="Genomic_DNA"/>
</dbReference>
<name>A0ACB9Z023_9PEZI</name>
<accession>A0ACB9Z023</accession>
<comment type="caution">
    <text evidence="1">The sequence shown here is derived from an EMBL/GenBank/DDBJ whole genome shotgun (WGS) entry which is preliminary data.</text>
</comment>
<organism evidence="1 2">
    <name type="scientific">Hypoxylon rubiginosum</name>
    <dbReference type="NCBI Taxonomy" id="110542"/>
    <lineage>
        <taxon>Eukaryota</taxon>
        <taxon>Fungi</taxon>
        <taxon>Dikarya</taxon>
        <taxon>Ascomycota</taxon>
        <taxon>Pezizomycotina</taxon>
        <taxon>Sordariomycetes</taxon>
        <taxon>Xylariomycetidae</taxon>
        <taxon>Xylariales</taxon>
        <taxon>Hypoxylaceae</taxon>
        <taxon>Hypoxylon</taxon>
    </lineage>
</organism>
<dbReference type="Proteomes" id="UP001497700">
    <property type="component" value="Unassembled WGS sequence"/>
</dbReference>
<evidence type="ECO:0000313" key="1">
    <source>
        <dbReference type="EMBL" id="KAI4864994.1"/>
    </source>
</evidence>
<sequence length="339" mass="36961">MPTDTRNLFDLTSRGDVDEVDAFLSEGNEANVKDESGSTVLHLAVKNQNYEMVKLLLEYGANPNAKDNSGSTPLNYAAHGREDGIVQLLLDYWADPNNKDSTGSTPLHNVATGGSLAMAKLLLDSGADRYVQDNGGNTPLHILAARYDAIAQLLLDGSLETDNKQVATKPMLPIIINGNHLDSSTSPSEDASETNYVLIQTKARLSPSQWQGLKNANLVVLDYVSENTYLCGYQDVSLKEVHQLDPVVYVDIYREELKVEPGLRELDVNVEVDVIFHNDADSGSEDLRDRIAKTSGLDLGAIEFCGYKARLTVPGPRIAQIAAIDEVHHIEQVGVTVLC</sequence>
<keyword evidence="2" id="KW-1185">Reference proteome</keyword>